<dbReference type="OrthoDB" id="9815946at2"/>
<dbReference type="PANTHER" id="PTHR33376">
    <property type="match status" value="1"/>
</dbReference>
<keyword evidence="4" id="KW-1185">Reference proteome</keyword>
<dbReference type="InterPro" id="IPR018389">
    <property type="entry name" value="DctP_fam"/>
</dbReference>
<accession>A0A318LTG5</accession>
<dbReference type="PROSITE" id="PS51257">
    <property type="entry name" value="PROKAR_LIPOPROTEIN"/>
    <property type="match status" value="1"/>
</dbReference>
<dbReference type="EMBL" id="MASU01000005">
    <property type="protein sequence ID" value="PXY36594.1"/>
    <property type="molecule type" value="Genomic_DNA"/>
</dbReference>
<protein>
    <recommendedName>
        <fullName evidence="5">TRAP-type C4-dicarboxylate transport system substrate-binding protein</fullName>
    </recommendedName>
</protein>
<dbReference type="InterPro" id="IPR038404">
    <property type="entry name" value="TRAP_DctP_sf"/>
</dbReference>
<organism evidence="3 4">
    <name type="scientific">Prauserella flavalba</name>
    <dbReference type="NCBI Taxonomy" id="1477506"/>
    <lineage>
        <taxon>Bacteria</taxon>
        <taxon>Bacillati</taxon>
        <taxon>Actinomycetota</taxon>
        <taxon>Actinomycetes</taxon>
        <taxon>Pseudonocardiales</taxon>
        <taxon>Pseudonocardiaceae</taxon>
        <taxon>Prauserella</taxon>
    </lineage>
</organism>
<evidence type="ECO:0008006" key="5">
    <source>
        <dbReference type="Google" id="ProtNLM"/>
    </source>
</evidence>
<dbReference type="GO" id="GO:0055085">
    <property type="term" value="P:transmembrane transport"/>
    <property type="evidence" value="ECO:0007669"/>
    <property type="project" value="InterPro"/>
</dbReference>
<name>A0A318LTG5_9PSEU</name>
<feature type="signal peptide" evidence="2">
    <location>
        <begin position="1"/>
        <end position="30"/>
    </location>
</feature>
<evidence type="ECO:0000313" key="3">
    <source>
        <dbReference type="EMBL" id="PXY36594.1"/>
    </source>
</evidence>
<feature type="chain" id="PRO_5016336819" description="TRAP-type C4-dicarboxylate transport system substrate-binding protein" evidence="2">
    <location>
        <begin position="31"/>
        <end position="367"/>
    </location>
</feature>
<evidence type="ECO:0000256" key="2">
    <source>
        <dbReference type="SAM" id="SignalP"/>
    </source>
</evidence>
<dbReference type="Proteomes" id="UP000247892">
    <property type="component" value="Unassembled WGS sequence"/>
</dbReference>
<evidence type="ECO:0000313" key="4">
    <source>
        <dbReference type="Proteomes" id="UP000247892"/>
    </source>
</evidence>
<evidence type="ECO:0000256" key="1">
    <source>
        <dbReference type="ARBA" id="ARBA00022729"/>
    </source>
</evidence>
<sequence>MMRTTRTSRVTRLLAGLAGLALVASGCAGAASQAGGPVQVRAAQVLPPGGSQSDLIQWFMDELEKRTDGQVKTDVTFGGGLLSGTDTLPGLKQGRAEAGNVVPAYFPAELPLNNINMVPIANADQAARLRALQDLVDGVDAFADELAKQDLVLIGFLPNNASAVAFKPEVKSLADVDGLKIRIPAQPSSAVWQELGAEPTFQASEEVYESVERGIVDGVTYPMDTQVANGITDVAKYMAPDVGENGGSIFAISKSAYDRMSDDAKAVIEELKGEWYAKADELMTKYDKQACEKFLDSGGTIVRWSEADQATIADAVERLAPKVWKDEAAKSTDSGTVENVWNTYTESVEKHTGESDYVEGLTTCGQK</sequence>
<dbReference type="RefSeq" id="WP_110336612.1">
    <property type="nucleotide sequence ID" value="NZ_JBHVKT010000001.1"/>
</dbReference>
<reference evidence="3 4" key="1">
    <citation type="submission" date="2016-07" db="EMBL/GenBank/DDBJ databases">
        <title>Draft genome sequence of Prauserella sp. YIM 121212, isolated from alkaline soil.</title>
        <authorList>
            <person name="Ruckert C."/>
            <person name="Albersmeier A."/>
            <person name="Jiang C.-L."/>
            <person name="Jiang Y."/>
            <person name="Kalinowski J."/>
            <person name="Schneider O."/>
            <person name="Winkler A."/>
            <person name="Zotchev S.B."/>
        </authorList>
    </citation>
    <scope>NUCLEOTIDE SEQUENCE [LARGE SCALE GENOMIC DNA]</scope>
    <source>
        <strain evidence="3 4">YIM 121212</strain>
    </source>
</reference>
<dbReference type="Gene3D" id="3.40.190.170">
    <property type="entry name" value="Bacterial extracellular solute-binding protein, family 7"/>
    <property type="match status" value="1"/>
</dbReference>
<dbReference type="Pfam" id="PF03480">
    <property type="entry name" value="DctP"/>
    <property type="match status" value="1"/>
</dbReference>
<keyword evidence="1 2" id="KW-0732">Signal</keyword>
<dbReference type="AlphaFoldDB" id="A0A318LTG5"/>
<gene>
    <name evidence="3" type="ORF">BA062_14560</name>
</gene>
<comment type="caution">
    <text evidence="3">The sequence shown here is derived from an EMBL/GenBank/DDBJ whole genome shotgun (WGS) entry which is preliminary data.</text>
</comment>
<proteinExistence type="predicted"/>
<dbReference type="PANTHER" id="PTHR33376:SF15">
    <property type="entry name" value="BLL6794 PROTEIN"/>
    <property type="match status" value="1"/>
</dbReference>
<dbReference type="NCBIfam" id="NF037995">
    <property type="entry name" value="TRAP_S1"/>
    <property type="match status" value="1"/>
</dbReference>